<dbReference type="PROSITE" id="PS00092">
    <property type="entry name" value="N6_MTASE"/>
    <property type="match status" value="1"/>
</dbReference>
<keyword evidence="1 5" id="KW-0489">Methyltransferase</keyword>
<dbReference type="SUPFAM" id="SSF53335">
    <property type="entry name" value="S-adenosyl-L-methionine-dependent methyltransferases"/>
    <property type="match status" value="1"/>
</dbReference>
<organism evidence="5 6">
    <name type="scientific">Janthinobacterium lividum</name>
    <dbReference type="NCBI Taxonomy" id="29581"/>
    <lineage>
        <taxon>Bacteria</taxon>
        <taxon>Pseudomonadati</taxon>
        <taxon>Pseudomonadota</taxon>
        <taxon>Betaproteobacteria</taxon>
        <taxon>Burkholderiales</taxon>
        <taxon>Oxalobacteraceae</taxon>
        <taxon>Janthinobacterium</taxon>
    </lineage>
</organism>
<keyword evidence="1 5" id="KW-0808">Transferase</keyword>
<evidence type="ECO:0000259" key="4">
    <source>
        <dbReference type="Pfam" id="PF05175"/>
    </source>
</evidence>
<dbReference type="GO" id="GO:0032259">
    <property type="term" value="P:methylation"/>
    <property type="evidence" value="ECO:0007669"/>
    <property type="project" value="UniProtKB-KW"/>
</dbReference>
<dbReference type="EMBL" id="JAVFKP010000005">
    <property type="protein sequence ID" value="MDQ4628230.1"/>
    <property type="molecule type" value="Genomic_DNA"/>
</dbReference>
<evidence type="ECO:0000256" key="2">
    <source>
        <dbReference type="ARBA" id="ARBA00022691"/>
    </source>
</evidence>
<dbReference type="InterPro" id="IPR002052">
    <property type="entry name" value="DNA_methylase_N6_adenine_CS"/>
</dbReference>
<feature type="region of interest" description="Disordered" evidence="3">
    <location>
        <begin position="79"/>
        <end position="101"/>
    </location>
</feature>
<evidence type="ECO:0000256" key="3">
    <source>
        <dbReference type="SAM" id="MobiDB-lite"/>
    </source>
</evidence>
<dbReference type="GO" id="GO:0008168">
    <property type="term" value="F:methyltransferase activity"/>
    <property type="evidence" value="ECO:0007669"/>
    <property type="project" value="UniProtKB-KW"/>
</dbReference>
<dbReference type="PANTHER" id="PTHR18895:SF74">
    <property type="entry name" value="MTRF1L RELEASE FACTOR GLUTAMINE METHYLTRANSFERASE"/>
    <property type="match status" value="1"/>
</dbReference>
<dbReference type="Proteomes" id="UP001237592">
    <property type="component" value="Unassembled WGS sequence"/>
</dbReference>
<feature type="region of interest" description="Disordered" evidence="3">
    <location>
        <begin position="1"/>
        <end position="35"/>
    </location>
</feature>
<feature type="compositionally biased region" description="Basic and acidic residues" evidence="3">
    <location>
        <begin position="19"/>
        <end position="28"/>
    </location>
</feature>
<dbReference type="InterPro" id="IPR007848">
    <property type="entry name" value="Small_mtfrase_dom"/>
</dbReference>
<dbReference type="Gene3D" id="3.40.50.150">
    <property type="entry name" value="Vaccinia Virus protein VP39"/>
    <property type="match status" value="1"/>
</dbReference>
<comment type="caution">
    <text evidence="5">The sequence shown here is derived from an EMBL/GenBank/DDBJ whole genome shotgun (WGS) entry which is preliminary data.</text>
</comment>
<keyword evidence="2" id="KW-0949">S-adenosyl-L-methionine</keyword>
<dbReference type="PANTHER" id="PTHR18895">
    <property type="entry name" value="HEMK METHYLTRANSFERASE"/>
    <property type="match status" value="1"/>
</dbReference>
<feature type="compositionally biased region" description="Basic and acidic residues" evidence="3">
    <location>
        <begin position="79"/>
        <end position="88"/>
    </location>
</feature>
<evidence type="ECO:0000256" key="1">
    <source>
        <dbReference type="ARBA" id="ARBA00022603"/>
    </source>
</evidence>
<evidence type="ECO:0000313" key="5">
    <source>
        <dbReference type="EMBL" id="MDQ4628230.1"/>
    </source>
</evidence>
<dbReference type="InterPro" id="IPR029063">
    <property type="entry name" value="SAM-dependent_MTases_sf"/>
</dbReference>
<proteinExistence type="predicted"/>
<gene>
    <name evidence="5" type="ORF">RB624_20295</name>
</gene>
<reference evidence="5 6" key="1">
    <citation type="submission" date="2023-08" db="EMBL/GenBank/DDBJ databases">
        <title>Draft genome sequence of Janthinobacterium lividum.</title>
        <authorList>
            <person name="Chun B.H."/>
            <person name="Lee Y."/>
        </authorList>
    </citation>
    <scope>NUCLEOTIDE SEQUENCE [LARGE SCALE GENOMIC DNA]</scope>
    <source>
        <strain evidence="5 6">AMJK</strain>
    </source>
</reference>
<dbReference type="CDD" id="cd02440">
    <property type="entry name" value="AdoMet_MTases"/>
    <property type="match status" value="1"/>
</dbReference>
<keyword evidence="6" id="KW-1185">Reference proteome</keyword>
<dbReference type="RefSeq" id="WP_307779989.1">
    <property type="nucleotide sequence ID" value="NZ_JAVFKP010000005.1"/>
</dbReference>
<dbReference type="InterPro" id="IPR050320">
    <property type="entry name" value="N5-glutamine_MTase"/>
</dbReference>
<name>A0ABU0XXE0_9BURK</name>
<accession>A0ABU0XXE0</accession>
<protein>
    <submittedName>
        <fullName evidence="5">Class I SAM-dependent methyltransferase</fullName>
    </submittedName>
</protein>
<feature type="domain" description="Methyltransferase small" evidence="4">
    <location>
        <begin position="190"/>
        <end position="288"/>
    </location>
</feature>
<sequence length="392" mass="43257">MSDTSSPTVHPQIHWSENGAEHSARWRSESGMPPPKRVVIADDRTTADQAYRLACEGTAMLWRGDFQNARQLLQALARRADHKNDKPSKKAKAAKLTKPEPSATEAFHLHRQAQSQRARTLAMLLLPFDADYTIPLRRAPDVKLACNEAYGRGEEPFIASLRELLGLIGAHEWRRTGVELPALGQRIHPHYGVFAPIRGEYVSLVAEAPLPARAKLAFDIGTGTGVLAAVLAQRGIERIVATDQDPRALSCARENLARLDLLDKVDVLQADLFPAGRAPLIVCNPPWLPARPSSPIEYAVYDPDSRMLRGFLAGLAEHLEANGEGWLILSDLAEHLGLRPRAQLLEWIEQAGLKVIDRLDVQPTHPRAQDATDSLHAARSKEITSLWRLAAA</sequence>
<evidence type="ECO:0000313" key="6">
    <source>
        <dbReference type="Proteomes" id="UP001237592"/>
    </source>
</evidence>
<dbReference type="Pfam" id="PF05175">
    <property type="entry name" value="MTS"/>
    <property type="match status" value="1"/>
</dbReference>